<dbReference type="InterPro" id="IPR002109">
    <property type="entry name" value="Glutaredoxin"/>
</dbReference>
<dbReference type="Gene3D" id="3.40.30.10">
    <property type="entry name" value="Glutaredoxin"/>
    <property type="match status" value="1"/>
</dbReference>
<dbReference type="PROSITE" id="PS51354">
    <property type="entry name" value="GLUTAREDOXIN_2"/>
    <property type="match status" value="1"/>
</dbReference>
<dbReference type="InterPro" id="IPR036249">
    <property type="entry name" value="Thioredoxin-like_sf"/>
</dbReference>
<accession>A0A484KFU1</accession>
<dbReference type="PANTHER" id="PTHR10168">
    <property type="entry name" value="GLUTAREDOXIN"/>
    <property type="match status" value="1"/>
</dbReference>
<evidence type="ECO:0000256" key="3">
    <source>
        <dbReference type="ARBA" id="ARBA00022490"/>
    </source>
</evidence>
<dbReference type="Proteomes" id="UP000595140">
    <property type="component" value="Unassembled WGS sequence"/>
</dbReference>
<evidence type="ECO:0000259" key="5">
    <source>
        <dbReference type="Pfam" id="PF00462"/>
    </source>
</evidence>
<keyword evidence="7" id="KW-1185">Reference proteome</keyword>
<evidence type="ECO:0000256" key="2">
    <source>
        <dbReference type="ARBA" id="ARBA00007568"/>
    </source>
</evidence>
<keyword evidence="4" id="KW-0676">Redox-active center</keyword>
<evidence type="ECO:0000256" key="4">
    <source>
        <dbReference type="ARBA" id="ARBA00023284"/>
    </source>
</evidence>
<dbReference type="SUPFAM" id="SSF52833">
    <property type="entry name" value="Thioredoxin-like"/>
    <property type="match status" value="1"/>
</dbReference>
<dbReference type="GO" id="GO:0005737">
    <property type="term" value="C:cytoplasm"/>
    <property type="evidence" value="ECO:0007669"/>
    <property type="project" value="UniProtKB-SubCell"/>
</dbReference>
<evidence type="ECO:0000256" key="1">
    <source>
        <dbReference type="ARBA" id="ARBA00004496"/>
    </source>
</evidence>
<name>A0A484KFU1_9ASTE</name>
<proteinExistence type="inferred from homology"/>
<protein>
    <recommendedName>
        <fullName evidence="5">Glutaredoxin domain-containing protein</fullName>
    </recommendedName>
</protein>
<dbReference type="CDD" id="cd03419">
    <property type="entry name" value="GRX_GRXh_1_2_like"/>
    <property type="match status" value="1"/>
</dbReference>
<gene>
    <name evidence="6" type="ORF">CCAM_LOCUS6449</name>
</gene>
<dbReference type="AlphaFoldDB" id="A0A484KFU1"/>
<dbReference type="EMBL" id="OOIL02000416">
    <property type="protein sequence ID" value="VFQ64673.1"/>
    <property type="molecule type" value="Genomic_DNA"/>
</dbReference>
<evidence type="ECO:0000313" key="6">
    <source>
        <dbReference type="EMBL" id="VFQ64673.1"/>
    </source>
</evidence>
<sequence length="327" mass="34193">MYLMHRFLACGSTNCRFTGGESPGAFVDGGVLGIDLPDTNLAVLVSGEDLVAGDYDCLDETAVGFESPEFLHLLPDPNVLGVGAGVEDPVAGGEGINVALLPDQRSDEAVQRVLLGGVGVAAVFIPRRLLEGGALVPGRHHHGGALAAEAGGLEAGVAAGTVVVEVIVGGGGGEVGIGMRRRRHVVAVVIYQPSLGMIKLACRTTNIHHGLAIQKDLEKETSIPRYPIVKLASQKAVVIFTKSSCCMCHVITRLFYEQGVSPLVYELDEDHVNGPEMERALVRFGCNPAVPAVFVGGTFAGSANTVMALHINGSLKKMLKDAGALWL</sequence>
<dbReference type="InterPro" id="IPR011905">
    <property type="entry name" value="GlrX-like_pln_2"/>
</dbReference>
<dbReference type="NCBIfam" id="TIGR02189">
    <property type="entry name" value="GlrX-like_plant"/>
    <property type="match status" value="1"/>
</dbReference>
<keyword evidence="3" id="KW-0963">Cytoplasm</keyword>
<evidence type="ECO:0000313" key="7">
    <source>
        <dbReference type="Proteomes" id="UP000595140"/>
    </source>
</evidence>
<dbReference type="OrthoDB" id="418495at2759"/>
<comment type="subcellular location">
    <subcellularLocation>
        <location evidence="1">Cytoplasm</location>
    </subcellularLocation>
</comment>
<comment type="similarity">
    <text evidence="2">Belongs to the glutaredoxin family. CC-type subfamily.</text>
</comment>
<reference evidence="6 7" key="1">
    <citation type="submission" date="2018-04" db="EMBL/GenBank/DDBJ databases">
        <authorList>
            <person name="Vogel A."/>
        </authorList>
    </citation>
    <scope>NUCLEOTIDE SEQUENCE [LARGE SCALE GENOMIC DNA]</scope>
</reference>
<feature type="domain" description="Glutaredoxin" evidence="5">
    <location>
        <begin position="237"/>
        <end position="299"/>
    </location>
</feature>
<dbReference type="Pfam" id="PF00462">
    <property type="entry name" value="Glutaredoxin"/>
    <property type="match status" value="1"/>
</dbReference>
<organism evidence="6 7">
    <name type="scientific">Cuscuta campestris</name>
    <dbReference type="NCBI Taxonomy" id="132261"/>
    <lineage>
        <taxon>Eukaryota</taxon>
        <taxon>Viridiplantae</taxon>
        <taxon>Streptophyta</taxon>
        <taxon>Embryophyta</taxon>
        <taxon>Tracheophyta</taxon>
        <taxon>Spermatophyta</taxon>
        <taxon>Magnoliopsida</taxon>
        <taxon>eudicotyledons</taxon>
        <taxon>Gunneridae</taxon>
        <taxon>Pentapetalae</taxon>
        <taxon>asterids</taxon>
        <taxon>lamiids</taxon>
        <taxon>Solanales</taxon>
        <taxon>Convolvulaceae</taxon>
        <taxon>Cuscuteae</taxon>
        <taxon>Cuscuta</taxon>
        <taxon>Cuscuta subgen. Grammica</taxon>
        <taxon>Cuscuta sect. Cleistogrammica</taxon>
    </lineage>
</organism>